<evidence type="ECO:0000313" key="2">
    <source>
        <dbReference type="Proteomes" id="UP001196509"/>
    </source>
</evidence>
<dbReference type="EMBL" id="JAICBX010000003">
    <property type="protein sequence ID" value="MBW8638957.1"/>
    <property type="molecule type" value="Genomic_DNA"/>
</dbReference>
<proteinExistence type="predicted"/>
<keyword evidence="2" id="KW-1185">Reference proteome</keyword>
<dbReference type="InterPro" id="IPR009057">
    <property type="entry name" value="Homeodomain-like_sf"/>
</dbReference>
<dbReference type="Gene3D" id="1.10.10.60">
    <property type="entry name" value="Homeodomain-like"/>
    <property type="match status" value="1"/>
</dbReference>
<dbReference type="AlphaFoldDB" id="A0AAE2ZSY9"/>
<evidence type="ECO:0000313" key="1">
    <source>
        <dbReference type="EMBL" id="MBW8638957.1"/>
    </source>
</evidence>
<comment type="caution">
    <text evidence="1">The sequence shown here is derived from an EMBL/GenBank/DDBJ whole genome shotgun (WGS) entry which is preliminary data.</text>
</comment>
<gene>
    <name evidence="1" type="ORF">K1W69_17305</name>
</gene>
<organism evidence="1 2">
    <name type="scientific">Flavimaribacter sediminis</name>
    <dbReference type="NCBI Taxonomy" id="2865987"/>
    <lineage>
        <taxon>Bacteria</taxon>
        <taxon>Pseudomonadati</taxon>
        <taxon>Pseudomonadota</taxon>
        <taxon>Alphaproteobacteria</taxon>
        <taxon>Hyphomicrobiales</taxon>
        <taxon>Rhizobiaceae</taxon>
        <taxon>Flavimaribacter</taxon>
    </lineage>
</organism>
<sequence length="125" mass="14679">MKRKPATEEEVHEALVREVRMQHRELSEPRDWRCIGDRDEKALWKRYETLPQKARNDGARRLAAILESRGLWINGLGATASANLGGRRHGVSARTIFRWRAVIFSWDKRDWLAALTVMRSWRDAR</sequence>
<dbReference type="Proteomes" id="UP001196509">
    <property type="component" value="Unassembled WGS sequence"/>
</dbReference>
<dbReference type="RefSeq" id="WP_220229675.1">
    <property type="nucleotide sequence ID" value="NZ_JAICBX010000003.1"/>
</dbReference>
<reference evidence="1" key="1">
    <citation type="submission" date="2021-08" db="EMBL/GenBank/DDBJ databases">
        <title>Hoeflea bacterium WL0058 sp. nov., isolated from the sediment.</title>
        <authorList>
            <person name="Wang L."/>
            <person name="Zhang D."/>
        </authorList>
    </citation>
    <scope>NUCLEOTIDE SEQUENCE</scope>
    <source>
        <strain evidence="1">WL0058</strain>
    </source>
</reference>
<name>A0AAE2ZSY9_9HYPH</name>
<protein>
    <submittedName>
        <fullName evidence="1">Uncharacterized protein</fullName>
    </submittedName>
</protein>
<accession>A0AAE2ZSY9</accession>
<dbReference type="SUPFAM" id="SSF46689">
    <property type="entry name" value="Homeodomain-like"/>
    <property type="match status" value="1"/>
</dbReference>